<dbReference type="InterPro" id="IPR001750">
    <property type="entry name" value="ND/Mrp_TM"/>
</dbReference>
<feature type="transmembrane region" description="Helical" evidence="5">
    <location>
        <begin position="385"/>
        <end position="406"/>
    </location>
</feature>
<evidence type="ECO:0000256" key="4">
    <source>
        <dbReference type="ARBA" id="ARBA00023136"/>
    </source>
</evidence>
<evidence type="ECO:0000256" key="2">
    <source>
        <dbReference type="ARBA" id="ARBA00022692"/>
    </source>
</evidence>
<evidence type="ECO:0000313" key="9">
    <source>
        <dbReference type="Proteomes" id="UP000438448"/>
    </source>
</evidence>
<evidence type="ECO:0000259" key="7">
    <source>
        <dbReference type="Pfam" id="PF00361"/>
    </source>
</evidence>
<dbReference type="NCBIfam" id="NF004441">
    <property type="entry name" value="PRK05777.1-4"/>
    <property type="match status" value="1"/>
</dbReference>
<keyword evidence="5" id="KW-0520">NAD</keyword>
<protein>
    <recommendedName>
        <fullName evidence="5">NADH-quinone oxidoreductase subunit N</fullName>
        <ecNumber evidence="5">7.1.1.-</ecNumber>
    </recommendedName>
    <alternativeName>
        <fullName evidence="5">NADH dehydrogenase I subunit N</fullName>
    </alternativeName>
    <alternativeName>
        <fullName evidence="5">NDH-1 subunit N</fullName>
    </alternativeName>
</protein>
<evidence type="ECO:0000256" key="1">
    <source>
        <dbReference type="ARBA" id="ARBA00004127"/>
    </source>
</evidence>
<feature type="transmembrane region" description="Helical" evidence="5">
    <location>
        <begin position="158"/>
        <end position="179"/>
    </location>
</feature>
<dbReference type="GO" id="GO:0050136">
    <property type="term" value="F:NADH dehydrogenase (quinone) (non-electrogenic) activity"/>
    <property type="evidence" value="ECO:0007669"/>
    <property type="project" value="UniProtKB-UniRule"/>
</dbReference>
<feature type="transmembrane region" description="Helical" evidence="5">
    <location>
        <begin position="333"/>
        <end position="351"/>
    </location>
</feature>
<dbReference type="EC" id="7.1.1.-" evidence="5"/>
<dbReference type="Proteomes" id="UP000438448">
    <property type="component" value="Unassembled WGS sequence"/>
</dbReference>
<feature type="transmembrane region" description="Helical" evidence="5">
    <location>
        <begin position="358"/>
        <end position="379"/>
    </location>
</feature>
<keyword evidence="8" id="KW-0560">Oxidoreductase</keyword>
<organism evidence="8 9">
    <name type="scientific">Nocardia macrotermitis</name>
    <dbReference type="NCBI Taxonomy" id="2585198"/>
    <lineage>
        <taxon>Bacteria</taxon>
        <taxon>Bacillati</taxon>
        <taxon>Actinomycetota</taxon>
        <taxon>Actinomycetes</taxon>
        <taxon>Mycobacteriales</taxon>
        <taxon>Nocardiaceae</taxon>
        <taxon>Nocardia</taxon>
    </lineage>
</organism>
<keyword evidence="5" id="KW-1003">Cell membrane</keyword>
<feature type="transmembrane region" description="Helical" evidence="5">
    <location>
        <begin position="427"/>
        <end position="444"/>
    </location>
</feature>
<feature type="transmembrane region" description="Helical" evidence="5">
    <location>
        <begin position="51"/>
        <end position="79"/>
    </location>
</feature>
<keyword evidence="2 5" id="KW-0812">Transmembrane</keyword>
<dbReference type="Pfam" id="PF00361">
    <property type="entry name" value="Proton_antipo_M"/>
    <property type="match status" value="1"/>
</dbReference>
<feature type="transmembrane region" description="Helical" evidence="5">
    <location>
        <begin position="85"/>
        <end position="103"/>
    </location>
</feature>
<dbReference type="GO" id="GO:0008137">
    <property type="term" value="F:NADH dehydrogenase (ubiquinone) activity"/>
    <property type="evidence" value="ECO:0007669"/>
    <property type="project" value="InterPro"/>
</dbReference>
<keyword evidence="9" id="KW-1185">Reference proteome</keyword>
<comment type="subcellular location">
    <subcellularLocation>
        <location evidence="5">Cell membrane</location>
        <topology evidence="5">Multi-pass membrane protein</topology>
    </subcellularLocation>
    <subcellularLocation>
        <location evidence="1">Endomembrane system</location>
        <topology evidence="1">Multi-pass membrane protein</topology>
    </subcellularLocation>
    <subcellularLocation>
        <location evidence="6">Membrane</location>
        <topology evidence="6">Multi-pass membrane protein</topology>
    </subcellularLocation>
</comment>
<dbReference type="HAMAP" id="MF_00445">
    <property type="entry name" value="NDH1_NuoN_1"/>
    <property type="match status" value="1"/>
</dbReference>
<feature type="transmembrane region" description="Helical" evidence="5">
    <location>
        <begin position="305"/>
        <end position="327"/>
    </location>
</feature>
<feature type="transmembrane region" description="Helical" evidence="5">
    <location>
        <begin position="262"/>
        <end position="284"/>
    </location>
</feature>
<keyword evidence="5" id="KW-1278">Translocase</keyword>
<keyword evidence="5" id="KW-0813">Transport</keyword>
<dbReference type="NCBIfam" id="TIGR01770">
    <property type="entry name" value="NDH_I_N"/>
    <property type="match status" value="1"/>
</dbReference>
<feature type="transmembrane region" description="Helical" evidence="5">
    <location>
        <begin position="20"/>
        <end position="39"/>
    </location>
</feature>
<gene>
    <name evidence="5 8" type="primary">nuoN</name>
    <name evidence="8" type="ORF">NRB20_52070</name>
</gene>
<evidence type="ECO:0000256" key="5">
    <source>
        <dbReference type="HAMAP-Rule" id="MF_00445"/>
    </source>
</evidence>
<sequence length="541" mass="56299">MNSLLAASIPAPSIEYRELSPMLIVFGAALVAVLVDAFAPRAWRYGLQLLLGAAGIVVALVMVISLAGTHSTAVVGAVAIDNVTLVLQGTILVTALFGMALMAERGIEPRLGRTRREGPGTWSRSAALAAGARVPVDAFTPQASATPGSSDEIAAARAGITTTEVFPLALFAVGGLMLFPASNDLLTAFVALEVLSLPLYLLCGLARRRRLLSQEAALKYFLLGAFSSAFFLYGMALLYGYAGTVRFAGIADALSRDTGSKTLAVLGLAMLAVGLLFKIGAVPFQSWVPDVYQGAPTSVTAFMAAGTKIAAVGALLRVLMVAVPGLGETWRPILAAVAVATMAVGAVMAITQSDVKRMLAYSSVAHAGFILVALVAANREGVSSVLFYLIAYGLSTTGAFAVVTLVRDRVGEEATAMSAWAGLGRRSPWLASIFALFLLSFAGIPLTSGFVSKFAVFQAAATGGYSWLVIVGVVCSAIAAYFYIRVIVLMFFTDPPEDAPQIVTPPITSTVVALTAAATLVFGVLPQSVLDIADRATQFVR</sequence>
<dbReference type="PANTHER" id="PTHR22773">
    <property type="entry name" value="NADH DEHYDROGENASE"/>
    <property type="match status" value="1"/>
</dbReference>
<comment type="function">
    <text evidence="5">NDH-1 shuttles electrons from NADH, via FMN and iron-sulfur (Fe-S) centers, to quinones in the respiratory chain. The immediate electron acceptor for the enzyme in this species is believed to be a menaquinone. Couples the redox reaction to proton translocation (for every two electrons transferred, four hydrogen ions are translocated across the cytoplasmic membrane), and thus conserves the redox energy in a proton gradient.</text>
</comment>
<comment type="similarity">
    <text evidence="5">Belongs to the complex I subunit 2 family.</text>
</comment>
<dbReference type="GO" id="GO:0048038">
    <property type="term" value="F:quinone binding"/>
    <property type="evidence" value="ECO:0007669"/>
    <property type="project" value="UniProtKB-KW"/>
</dbReference>
<keyword evidence="5" id="KW-0874">Quinone</keyword>
<dbReference type="EMBL" id="WEGK01000012">
    <property type="protein sequence ID" value="MQY22094.1"/>
    <property type="molecule type" value="Genomic_DNA"/>
</dbReference>
<name>A0A7K0DB47_9NOCA</name>
<feature type="domain" description="NADH:quinone oxidoreductase/Mrp antiporter transmembrane" evidence="7">
    <location>
        <begin position="182"/>
        <end position="478"/>
    </location>
</feature>
<evidence type="ECO:0000313" key="8">
    <source>
        <dbReference type="EMBL" id="MQY22094.1"/>
    </source>
</evidence>
<feature type="transmembrane region" description="Helical" evidence="5">
    <location>
        <begin position="464"/>
        <end position="484"/>
    </location>
</feature>
<dbReference type="RefSeq" id="WP_319945389.1">
    <property type="nucleotide sequence ID" value="NZ_WEGK01000012.1"/>
</dbReference>
<dbReference type="GO" id="GO:0012505">
    <property type="term" value="C:endomembrane system"/>
    <property type="evidence" value="ECO:0007669"/>
    <property type="project" value="UniProtKB-SubCell"/>
</dbReference>
<dbReference type="InterPro" id="IPR010096">
    <property type="entry name" value="NADH-Q_OxRdtase_suN/2"/>
</dbReference>
<dbReference type="GO" id="GO:0005886">
    <property type="term" value="C:plasma membrane"/>
    <property type="evidence" value="ECO:0007669"/>
    <property type="project" value="UniProtKB-SubCell"/>
</dbReference>
<reference evidence="8 9" key="1">
    <citation type="submission" date="2019-10" db="EMBL/GenBank/DDBJ databases">
        <title>Nocardia macrotermitis sp. nov. and Nocardia aurantia sp. nov., isolated from the gut of fungus growing-termite Macrotermes natalensis.</title>
        <authorList>
            <person name="Benndorf R."/>
            <person name="Schwitalla J."/>
            <person name="Martin K."/>
            <person name="De Beer W."/>
            <person name="Kaster A.-K."/>
            <person name="Vollmers J."/>
            <person name="Poulsen M."/>
            <person name="Beemelmanns C."/>
        </authorList>
    </citation>
    <scope>NUCLEOTIDE SEQUENCE [LARGE SCALE GENOMIC DNA]</scope>
    <source>
        <strain evidence="8 9">RB20</strain>
    </source>
</reference>
<dbReference type="AlphaFoldDB" id="A0A7K0DB47"/>
<comment type="catalytic activity">
    <reaction evidence="5">
        <text>a quinone + NADH + 5 H(+)(in) = a quinol + NAD(+) + 4 H(+)(out)</text>
        <dbReference type="Rhea" id="RHEA:57888"/>
        <dbReference type="ChEBI" id="CHEBI:15378"/>
        <dbReference type="ChEBI" id="CHEBI:24646"/>
        <dbReference type="ChEBI" id="CHEBI:57540"/>
        <dbReference type="ChEBI" id="CHEBI:57945"/>
        <dbReference type="ChEBI" id="CHEBI:132124"/>
    </reaction>
</comment>
<proteinExistence type="inferred from homology"/>
<dbReference type="GO" id="GO:0042773">
    <property type="term" value="P:ATP synthesis coupled electron transport"/>
    <property type="evidence" value="ECO:0007669"/>
    <property type="project" value="InterPro"/>
</dbReference>
<keyword evidence="4 5" id="KW-0472">Membrane</keyword>
<comment type="caution">
    <text evidence="8">The sequence shown here is derived from an EMBL/GenBank/DDBJ whole genome shotgun (WGS) entry which is preliminary data.</text>
</comment>
<comment type="subunit">
    <text evidence="5">NDH-1 is composed of 14 different subunits. Subunits NuoA, H, J, K, L, M, N constitute the membrane sector of the complex.</text>
</comment>
<evidence type="ECO:0000256" key="3">
    <source>
        <dbReference type="ARBA" id="ARBA00022989"/>
    </source>
</evidence>
<keyword evidence="3 5" id="KW-1133">Transmembrane helix</keyword>
<evidence type="ECO:0000256" key="6">
    <source>
        <dbReference type="RuleBase" id="RU000320"/>
    </source>
</evidence>
<feature type="transmembrane region" description="Helical" evidence="5">
    <location>
        <begin position="218"/>
        <end position="242"/>
    </location>
</feature>
<accession>A0A7K0DB47</accession>